<dbReference type="SUPFAM" id="SSF57701">
    <property type="entry name" value="Zn2/Cys6 DNA-binding domain"/>
    <property type="match status" value="1"/>
</dbReference>
<dbReference type="Pfam" id="PF00172">
    <property type="entry name" value="Zn_clus"/>
    <property type="match status" value="1"/>
</dbReference>
<dbReference type="GO" id="GO:0006351">
    <property type="term" value="P:DNA-templated transcription"/>
    <property type="evidence" value="ECO:0007669"/>
    <property type="project" value="InterPro"/>
</dbReference>
<dbReference type="SMART" id="SM00066">
    <property type="entry name" value="GAL4"/>
    <property type="match status" value="1"/>
</dbReference>
<organism evidence="11 12">
    <name type="scientific">Corynespora cassiicola Philippines</name>
    <dbReference type="NCBI Taxonomy" id="1448308"/>
    <lineage>
        <taxon>Eukaryota</taxon>
        <taxon>Fungi</taxon>
        <taxon>Dikarya</taxon>
        <taxon>Ascomycota</taxon>
        <taxon>Pezizomycotina</taxon>
        <taxon>Dothideomycetes</taxon>
        <taxon>Pleosporomycetidae</taxon>
        <taxon>Pleosporales</taxon>
        <taxon>Corynesporascaceae</taxon>
        <taxon>Corynespora</taxon>
    </lineage>
</organism>
<feature type="region of interest" description="Disordered" evidence="8">
    <location>
        <begin position="119"/>
        <end position="138"/>
    </location>
</feature>
<dbReference type="PROSITE" id="PS50157">
    <property type="entry name" value="ZINC_FINGER_C2H2_2"/>
    <property type="match status" value="2"/>
</dbReference>
<dbReference type="PROSITE" id="PS50048">
    <property type="entry name" value="ZN2_CY6_FUNGAL_2"/>
    <property type="match status" value="1"/>
</dbReference>
<evidence type="ECO:0000256" key="3">
    <source>
        <dbReference type="ARBA" id="ARBA00022737"/>
    </source>
</evidence>
<dbReference type="GO" id="GO:0005634">
    <property type="term" value="C:nucleus"/>
    <property type="evidence" value="ECO:0007669"/>
    <property type="project" value="UniProtKB-SubCell"/>
</dbReference>
<name>A0A2T2N5S0_CORCC</name>
<evidence type="ECO:0000256" key="2">
    <source>
        <dbReference type="ARBA" id="ARBA00022723"/>
    </source>
</evidence>
<evidence type="ECO:0000256" key="4">
    <source>
        <dbReference type="ARBA" id="ARBA00022771"/>
    </source>
</evidence>
<dbReference type="CDD" id="cd00067">
    <property type="entry name" value="GAL4"/>
    <property type="match status" value="1"/>
</dbReference>
<proteinExistence type="predicted"/>
<accession>A0A2T2N5S0</accession>
<dbReference type="InterPro" id="IPR036236">
    <property type="entry name" value="Znf_C2H2_sf"/>
</dbReference>
<keyword evidence="5" id="KW-0862">Zinc</keyword>
<keyword evidence="2" id="KW-0479">Metal-binding</keyword>
<evidence type="ECO:0000256" key="6">
    <source>
        <dbReference type="ARBA" id="ARBA00023242"/>
    </source>
</evidence>
<feature type="domain" description="Zn(2)-C6 fungal-type" evidence="9">
    <location>
        <begin position="84"/>
        <end position="111"/>
    </location>
</feature>
<dbReference type="SUPFAM" id="SSF57667">
    <property type="entry name" value="beta-beta-alpha zinc fingers"/>
    <property type="match status" value="1"/>
</dbReference>
<dbReference type="Gene3D" id="3.30.160.60">
    <property type="entry name" value="Classic Zinc Finger"/>
    <property type="match status" value="1"/>
</dbReference>
<evidence type="ECO:0000259" key="10">
    <source>
        <dbReference type="PROSITE" id="PS50157"/>
    </source>
</evidence>
<evidence type="ECO:0000313" key="12">
    <source>
        <dbReference type="Proteomes" id="UP000240883"/>
    </source>
</evidence>
<dbReference type="OrthoDB" id="3945418at2759"/>
<dbReference type="GO" id="GO:0000981">
    <property type="term" value="F:DNA-binding transcription factor activity, RNA polymerase II-specific"/>
    <property type="evidence" value="ECO:0007669"/>
    <property type="project" value="InterPro"/>
</dbReference>
<keyword evidence="6" id="KW-0539">Nucleus</keyword>
<dbReference type="PANTHER" id="PTHR40626">
    <property type="entry name" value="MIP31509P"/>
    <property type="match status" value="1"/>
</dbReference>
<comment type="subcellular location">
    <subcellularLocation>
        <location evidence="1">Nucleus</location>
    </subcellularLocation>
</comment>
<dbReference type="GO" id="GO:0000785">
    <property type="term" value="C:chromatin"/>
    <property type="evidence" value="ECO:0007669"/>
    <property type="project" value="TreeGrafter"/>
</dbReference>
<dbReference type="Gene3D" id="4.10.240.10">
    <property type="entry name" value="Zn(2)-C6 fungal-type DNA-binding domain"/>
    <property type="match status" value="1"/>
</dbReference>
<feature type="domain" description="C2H2-type" evidence="10">
    <location>
        <begin position="14"/>
        <end position="41"/>
    </location>
</feature>
<dbReference type="AlphaFoldDB" id="A0A2T2N5S0"/>
<sequence>MGGSKEVGLASRKHQCLTCNKAFSSNSHLRRHEVSHSRNQINQCKFCNRGFLRFDALRRHSRTCSQRGNNNPLPASKPGRKPRACDLCRLKKAQCDGGDPCERCSSGQFRCHRSYADANTREPQPGIENPSGSINGRETASQHIPVSFLLNYTDPTLELLVEVFSNQVSDDEAIAEQPQSSSFAEVPSEYIFDNDTPGLFSSLFSDFFMDQNIEFEDTGEMTTLATPVPALQSQVDDIIAHLVVQFRSDPDDYSVLGSEFPVALARAVFTAEKLADYGEAYFKYFHPHFSFIHRPTFDIQSVSSPLLLAITLNGSINIAKDGALSARPFFSLGEAYIFSELGTLSADKEHRSEYSLQVIQAALVTLALQTSSNDEVVRRRIRVNRLPELVASMRSLGFIGSEHSKSHALETWDQFIIKEMSIRTVTAVFFFDCMNTVLFNSPALMTINEMTGDLPCPNNLFAAPTSNEFTHLANELNRSNPSVLKLKSWITMALQDSWPVSEDSLFDSIEPQHLMIYIFALHSIIYNARSGLLVPTLYEVLTRALRRWREAWDIVTKRHGIDQSFPRGFMVNSPELWWLAQKVLDLAKCGDSQSRYMQGIATDSLEDLHRFIQLYGTRKA</sequence>
<dbReference type="Pfam" id="PF04082">
    <property type="entry name" value="Fungal_trans"/>
    <property type="match status" value="1"/>
</dbReference>
<dbReference type="EMBL" id="KZ678147">
    <property type="protein sequence ID" value="PSN60739.1"/>
    <property type="molecule type" value="Genomic_DNA"/>
</dbReference>
<gene>
    <name evidence="11" type="ORF">BS50DRAFT_197300</name>
</gene>
<dbReference type="GO" id="GO:0000978">
    <property type="term" value="F:RNA polymerase II cis-regulatory region sequence-specific DNA binding"/>
    <property type="evidence" value="ECO:0007669"/>
    <property type="project" value="InterPro"/>
</dbReference>
<evidence type="ECO:0000259" key="9">
    <source>
        <dbReference type="PROSITE" id="PS50048"/>
    </source>
</evidence>
<dbReference type="PROSITE" id="PS00028">
    <property type="entry name" value="ZINC_FINGER_C2H2_1"/>
    <property type="match status" value="1"/>
</dbReference>
<dbReference type="InterPro" id="IPR007219">
    <property type="entry name" value="XnlR_reg_dom"/>
</dbReference>
<evidence type="ECO:0000256" key="8">
    <source>
        <dbReference type="SAM" id="MobiDB-lite"/>
    </source>
</evidence>
<dbReference type="InterPro" id="IPR013087">
    <property type="entry name" value="Znf_C2H2_type"/>
</dbReference>
<evidence type="ECO:0000256" key="1">
    <source>
        <dbReference type="ARBA" id="ARBA00004123"/>
    </source>
</evidence>
<keyword evidence="3" id="KW-0677">Repeat</keyword>
<keyword evidence="12" id="KW-1185">Reference proteome</keyword>
<dbReference type="InterPro" id="IPR036864">
    <property type="entry name" value="Zn2-C6_fun-type_DNA-bd_sf"/>
</dbReference>
<dbReference type="GO" id="GO:0008270">
    <property type="term" value="F:zinc ion binding"/>
    <property type="evidence" value="ECO:0007669"/>
    <property type="project" value="UniProtKB-KW"/>
</dbReference>
<dbReference type="SMART" id="SM00355">
    <property type="entry name" value="ZnF_C2H2"/>
    <property type="match status" value="2"/>
</dbReference>
<evidence type="ECO:0000256" key="7">
    <source>
        <dbReference type="PROSITE-ProRule" id="PRU00042"/>
    </source>
</evidence>
<dbReference type="CDD" id="cd12148">
    <property type="entry name" value="fungal_TF_MHR"/>
    <property type="match status" value="1"/>
</dbReference>
<dbReference type="InterPro" id="IPR001138">
    <property type="entry name" value="Zn2Cys6_DnaBD"/>
</dbReference>
<keyword evidence="4 7" id="KW-0863">Zinc-finger</keyword>
<dbReference type="Proteomes" id="UP000240883">
    <property type="component" value="Unassembled WGS sequence"/>
</dbReference>
<evidence type="ECO:0000313" key="11">
    <source>
        <dbReference type="EMBL" id="PSN60739.1"/>
    </source>
</evidence>
<dbReference type="PROSITE" id="PS00463">
    <property type="entry name" value="ZN2_CY6_FUNGAL_1"/>
    <property type="match status" value="1"/>
</dbReference>
<dbReference type="InterPro" id="IPR051059">
    <property type="entry name" value="VerF-like"/>
</dbReference>
<dbReference type="STRING" id="1448308.A0A2T2N5S0"/>
<feature type="domain" description="C2H2-type" evidence="10">
    <location>
        <begin position="42"/>
        <end position="71"/>
    </location>
</feature>
<evidence type="ECO:0008006" key="13">
    <source>
        <dbReference type="Google" id="ProtNLM"/>
    </source>
</evidence>
<reference evidence="11 12" key="1">
    <citation type="journal article" date="2018" name="Front. Microbiol.">
        <title>Genome-Wide Analysis of Corynespora cassiicola Leaf Fall Disease Putative Effectors.</title>
        <authorList>
            <person name="Lopez D."/>
            <person name="Ribeiro S."/>
            <person name="Label P."/>
            <person name="Fumanal B."/>
            <person name="Venisse J.S."/>
            <person name="Kohler A."/>
            <person name="de Oliveira R.R."/>
            <person name="Labutti K."/>
            <person name="Lipzen A."/>
            <person name="Lail K."/>
            <person name="Bauer D."/>
            <person name="Ohm R.A."/>
            <person name="Barry K.W."/>
            <person name="Spatafora J."/>
            <person name="Grigoriev I.V."/>
            <person name="Martin F.M."/>
            <person name="Pujade-Renaud V."/>
        </authorList>
    </citation>
    <scope>NUCLEOTIDE SEQUENCE [LARGE SCALE GENOMIC DNA]</scope>
    <source>
        <strain evidence="11 12">Philippines</strain>
    </source>
</reference>
<protein>
    <recommendedName>
        <fullName evidence="13">Zn(2)-C6 fungal-type domain-containing protein</fullName>
    </recommendedName>
</protein>
<evidence type="ECO:0000256" key="5">
    <source>
        <dbReference type="ARBA" id="ARBA00022833"/>
    </source>
</evidence>
<dbReference type="PANTHER" id="PTHR40626:SF1">
    <property type="entry name" value="TRANSCRIPTION FACTOR WITH C2H2 AND ZN(2)-CYS(6) DNA BINDING DOMAIN (EUROFUNG)"/>
    <property type="match status" value="1"/>
</dbReference>